<dbReference type="PANTHER" id="PTHR38926:SF5">
    <property type="entry name" value="F-BOX AND LEUCINE-RICH REPEAT PROTEIN 6"/>
    <property type="match status" value="1"/>
</dbReference>
<accession>A0A409VJJ7</accession>
<dbReference type="SUPFAM" id="SSF52047">
    <property type="entry name" value="RNI-like"/>
    <property type="match status" value="1"/>
</dbReference>
<reference evidence="2 3" key="1">
    <citation type="journal article" date="2018" name="Evol. Lett.">
        <title>Horizontal gene cluster transfer increased hallucinogenic mushroom diversity.</title>
        <authorList>
            <person name="Reynolds H.T."/>
            <person name="Vijayakumar V."/>
            <person name="Gluck-Thaler E."/>
            <person name="Korotkin H.B."/>
            <person name="Matheny P.B."/>
            <person name="Slot J.C."/>
        </authorList>
    </citation>
    <scope>NUCLEOTIDE SEQUENCE [LARGE SCALE GENOMIC DNA]</scope>
    <source>
        <strain evidence="2 3">SRW20</strain>
    </source>
</reference>
<gene>
    <name evidence="2" type="ORF">CVT26_011266</name>
</gene>
<name>A0A409VJJ7_9AGAR</name>
<dbReference type="Pfam" id="PF12937">
    <property type="entry name" value="F-box-like"/>
    <property type="match status" value="1"/>
</dbReference>
<organism evidence="2 3">
    <name type="scientific">Gymnopilus dilepis</name>
    <dbReference type="NCBI Taxonomy" id="231916"/>
    <lineage>
        <taxon>Eukaryota</taxon>
        <taxon>Fungi</taxon>
        <taxon>Dikarya</taxon>
        <taxon>Basidiomycota</taxon>
        <taxon>Agaricomycotina</taxon>
        <taxon>Agaricomycetes</taxon>
        <taxon>Agaricomycetidae</taxon>
        <taxon>Agaricales</taxon>
        <taxon>Agaricineae</taxon>
        <taxon>Hymenogastraceae</taxon>
        <taxon>Gymnopilus</taxon>
    </lineage>
</organism>
<dbReference type="InterPro" id="IPR032675">
    <property type="entry name" value="LRR_dom_sf"/>
</dbReference>
<dbReference type="PANTHER" id="PTHR38926">
    <property type="entry name" value="F-BOX DOMAIN CONTAINING PROTEIN, EXPRESSED"/>
    <property type="match status" value="1"/>
</dbReference>
<dbReference type="AlphaFoldDB" id="A0A409VJJ7"/>
<proteinExistence type="predicted"/>
<dbReference type="InterPro" id="IPR001810">
    <property type="entry name" value="F-box_dom"/>
</dbReference>
<protein>
    <recommendedName>
        <fullName evidence="1">F-box domain-containing protein</fullName>
    </recommendedName>
</protein>
<evidence type="ECO:0000259" key="1">
    <source>
        <dbReference type="Pfam" id="PF12937"/>
    </source>
</evidence>
<dbReference type="EMBL" id="NHYE01005631">
    <property type="protein sequence ID" value="PPQ66397.1"/>
    <property type="molecule type" value="Genomic_DNA"/>
</dbReference>
<keyword evidence="3" id="KW-1185">Reference proteome</keyword>
<evidence type="ECO:0000313" key="3">
    <source>
        <dbReference type="Proteomes" id="UP000284706"/>
    </source>
</evidence>
<evidence type="ECO:0000313" key="2">
    <source>
        <dbReference type="EMBL" id="PPQ66397.1"/>
    </source>
</evidence>
<dbReference type="InParanoid" id="A0A409VJJ7"/>
<dbReference type="Gene3D" id="1.20.1280.50">
    <property type="match status" value="1"/>
</dbReference>
<dbReference type="Proteomes" id="UP000284706">
    <property type="component" value="Unassembled WGS sequence"/>
</dbReference>
<sequence length="518" mass="59776">MTDPATAEHTITQLLHELDRRRKTRFRLNATRPINRLPVELLAFIFSQVQNCEPWSLFPPATMEEMKGFHSWLKLTRVCIHWRRTAISEPSLWARVYLPSDMKNQKGFLEMLLERARSFPLNLHRLLRSDDFAFWTLDKTLEEYQAFATRYSTQLRSLRLTSAGVSSTSSQLWKIFDYTFPQIQEIHLDIRSDDYDPVSNSLHRILSNEGNSIRRLSLTYVPWPAGASHLPHLTHLALRWQQPESCASYSTFLDTLQGCPRLQFLALHDAGPLATNADAVAGRVVRLPCLRRIEISWANTPAIWSPRVLLGHLDFAEDAEILLYAQYMFHNDYLAEVLSHLPPKRYLDRVSKLQLRKSGDTAILFRGESMCIDSTVRHDVYIRGFVPYLANVSTLIFDQAITVDQTNISMLLSPSHFSTIRFLHPTNFIPLVQALTDPNGYIAQSPPTEIYLPATSVEEMSKRYPLYRSKLQRYRDKDVSIVNREHLKQPALKLIFHQAEAALKPPFEGPLRRIVRGK</sequence>
<dbReference type="STRING" id="231916.A0A409VJJ7"/>
<dbReference type="OrthoDB" id="3053652at2759"/>
<comment type="caution">
    <text evidence="2">The sequence shown here is derived from an EMBL/GenBank/DDBJ whole genome shotgun (WGS) entry which is preliminary data.</text>
</comment>
<feature type="domain" description="F-box" evidence="1">
    <location>
        <begin position="34"/>
        <end position="98"/>
    </location>
</feature>
<dbReference type="Gene3D" id="3.80.10.10">
    <property type="entry name" value="Ribonuclease Inhibitor"/>
    <property type="match status" value="1"/>
</dbReference>